<proteinExistence type="inferred from homology"/>
<dbReference type="InterPro" id="IPR011989">
    <property type="entry name" value="ARM-like"/>
</dbReference>
<keyword evidence="4 9" id="KW-0813">Transport</keyword>
<name>A0A642UJU2_DIURU</name>
<dbReference type="RefSeq" id="XP_034010785.1">
    <property type="nucleotide sequence ID" value="XM_034157279.1"/>
</dbReference>
<sequence length="974" mass="108584">MESQLQQAVEIALSGTSDPHLKQQAMAYCEEVKSSAEGYAAAVGILSQPEAPMPLQFFVYQVLESHLEQLDAAALLKLYHTLRAHLAQRLELASEDPAYLKNKLASLFADLFLKLYLQSYPQFLSDWLEVYATGKPRAVDYYTRTLLAIHTEIGDKFISRSRPNQELIGAVKDQIRTMDMDRLVASWHEILQGGPDRWSDDIIVNTLDLVGSYVSWMEISLFVKPEVVTTIFGYLRVHSARNQCCVCVSEIVAKKMKPTAKLELVAMLDLTTTLNSIGVDDNQDVTFMENLARLINQMGLELVGCIDTSPDLIDQVQPHLYKMWPLALFLLGHEYDDVTQQVFPFIQAFLVSAKKQPALQDRQLLSELLNKVVLKMKYDDDDDGDSDDDGLFHEVRKRLKTFQDSIAMISPDLYIEALPIVINESLFASHDDWRKAELGLYQLTNYGDSLRTNGLGLATVTESPAYFTYREFMVRLIHSDVIVQLRHPKVQLAFFDIVVKHFAFLHPSPKERPGLITRVLEIFMSDVAVFSGDSKVRLRAWYCFYRFLKTTKPTGVTASFVEELTVKLSPLLKIEARPLEENEVNSELSGQLYLLESVALLAALLGSHQESEKVALLNHILSPLFADLEAAVTRGDDLAMLQAQDDIVAIGTVAKGYDDGENEAPESVIAKFGDAASAITITLERMPKHQGVRNAARMTFSRLLPILRGQITAPLSKLVAVIVGAPDLELLELADFLSFLGQLSHAFKKNPELYSLLNNVLSPVFAKVLSMAKTSDDDALIADVHRDKHTLKRSLISLLSGLVLNHQASLLVSESNKQQFPVVLDALLEWARDVAGDGNTAKMAVTQLANLVQIFGGAGGALDDKLDPGAASVPPLDGIDQFLTERVTSLSFEVPFSASFNADDAQHRLVAQEIAFLLKSMYDKRGDDYLGYLRNYLATMGLPSEYTDDLCVNLAKSDVKGFKKYFVTFVRQLK</sequence>
<dbReference type="GO" id="GO:0031267">
    <property type="term" value="F:small GTPase binding"/>
    <property type="evidence" value="ECO:0007669"/>
    <property type="project" value="InterPro"/>
</dbReference>
<evidence type="ECO:0000259" key="11">
    <source>
        <dbReference type="Pfam" id="PF19282"/>
    </source>
</evidence>
<evidence type="ECO:0000256" key="9">
    <source>
        <dbReference type="RuleBase" id="RU366037"/>
    </source>
</evidence>
<evidence type="ECO:0000259" key="10">
    <source>
        <dbReference type="Pfam" id="PF08389"/>
    </source>
</evidence>
<dbReference type="SUPFAM" id="SSF48371">
    <property type="entry name" value="ARM repeat"/>
    <property type="match status" value="1"/>
</dbReference>
<keyword evidence="7 9" id="KW-0694">RNA-binding</keyword>
<dbReference type="GO" id="GO:0000049">
    <property type="term" value="F:tRNA binding"/>
    <property type="evidence" value="ECO:0007669"/>
    <property type="project" value="UniProtKB-UniRule"/>
</dbReference>
<dbReference type="OrthoDB" id="26399at2759"/>
<keyword evidence="8 9" id="KW-0539">Nucleus</keyword>
<keyword evidence="6 9" id="KW-0820">tRNA-binding</keyword>
<keyword evidence="5 9" id="KW-0963">Cytoplasm</keyword>
<dbReference type="PANTHER" id="PTHR15952">
    <property type="entry name" value="EXPORTIN-T/LOS1"/>
    <property type="match status" value="1"/>
</dbReference>
<dbReference type="AlphaFoldDB" id="A0A642UJU2"/>
<dbReference type="GO" id="GO:0005737">
    <property type="term" value="C:cytoplasm"/>
    <property type="evidence" value="ECO:0007669"/>
    <property type="project" value="UniProtKB-SubCell"/>
</dbReference>
<evidence type="ECO:0000256" key="7">
    <source>
        <dbReference type="ARBA" id="ARBA00022884"/>
    </source>
</evidence>
<dbReference type="InterPro" id="IPR013598">
    <property type="entry name" value="Exportin-1/Importin-b-like"/>
</dbReference>
<comment type="caution">
    <text evidence="12">The sequence shown here is derived from an EMBL/GenBank/DDBJ whole genome shotgun (WGS) entry which is preliminary data.</text>
</comment>
<dbReference type="EMBL" id="SWFT01000125">
    <property type="protein sequence ID" value="KAA8899227.1"/>
    <property type="molecule type" value="Genomic_DNA"/>
</dbReference>
<comment type="subcellular location">
    <subcellularLocation>
        <location evidence="1 9">Cytoplasm</location>
    </subcellularLocation>
    <subcellularLocation>
        <location evidence="9">Nucleus</location>
    </subcellularLocation>
    <text evidence="9">Shuttles between the nucleus and the cytoplasm.</text>
</comment>
<reference evidence="12 13" key="1">
    <citation type="submission" date="2019-07" db="EMBL/GenBank/DDBJ databases">
        <title>Genome assembly of two rare yeast pathogens: Diutina rugosa and Trichomonascus ciferrii.</title>
        <authorList>
            <person name="Mixao V."/>
            <person name="Saus E."/>
            <person name="Hansen A."/>
            <person name="Lass-Flor C."/>
            <person name="Gabaldon T."/>
        </authorList>
    </citation>
    <scope>NUCLEOTIDE SEQUENCE [LARGE SCALE GENOMIC DNA]</scope>
    <source>
        <strain evidence="12 13">CBS 613</strain>
    </source>
</reference>
<dbReference type="Pfam" id="PF19282">
    <property type="entry name" value="Exportin-T"/>
    <property type="match status" value="1"/>
</dbReference>
<feature type="domain" description="Exportin-T C-terminal" evidence="11">
    <location>
        <begin position="315"/>
        <end position="973"/>
    </location>
</feature>
<comment type="function">
    <text evidence="9">tRNA nucleus export receptor which facilitates tRNA translocation across the nuclear pore complex.</text>
</comment>
<gene>
    <name evidence="12" type="ORF">DIURU_004409</name>
</gene>
<dbReference type="Gene3D" id="1.25.10.10">
    <property type="entry name" value="Leucine-rich Repeat Variant"/>
    <property type="match status" value="1"/>
</dbReference>
<dbReference type="Pfam" id="PF08389">
    <property type="entry name" value="Xpo1"/>
    <property type="match status" value="1"/>
</dbReference>
<dbReference type="InterPro" id="IPR040017">
    <property type="entry name" value="XPOT"/>
</dbReference>
<dbReference type="GeneID" id="54783060"/>
<evidence type="ECO:0000256" key="2">
    <source>
        <dbReference type="ARBA" id="ARBA00009466"/>
    </source>
</evidence>
<dbReference type="InterPro" id="IPR045546">
    <property type="entry name" value="Exportin-T_C"/>
</dbReference>
<keyword evidence="13" id="KW-1185">Reference proteome</keyword>
<evidence type="ECO:0000313" key="12">
    <source>
        <dbReference type="EMBL" id="KAA8899227.1"/>
    </source>
</evidence>
<evidence type="ECO:0000256" key="5">
    <source>
        <dbReference type="ARBA" id="ARBA00022490"/>
    </source>
</evidence>
<dbReference type="GO" id="GO:0016363">
    <property type="term" value="C:nuclear matrix"/>
    <property type="evidence" value="ECO:0007669"/>
    <property type="project" value="TreeGrafter"/>
</dbReference>
<evidence type="ECO:0000313" key="13">
    <source>
        <dbReference type="Proteomes" id="UP000449547"/>
    </source>
</evidence>
<organism evidence="12 13">
    <name type="scientific">Diutina rugosa</name>
    <name type="common">Yeast</name>
    <name type="synonym">Candida rugosa</name>
    <dbReference type="NCBI Taxonomy" id="5481"/>
    <lineage>
        <taxon>Eukaryota</taxon>
        <taxon>Fungi</taxon>
        <taxon>Dikarya</taxon>
        <taxon>Ascomycota</taxon>
        <taxon>Saccharomycotina</taxon>
        <taxon>Pichiomycetes</taxon>
        <taxon>Debaryomycetaceae</taxon>
        <taxon>Diutina</taxon>
    </lineage>
</organism>
<feature type="domain" description="Exportin-1/Importin-beta-like" evidence="10">
    <location>
        <begin position="97"/>
        <end position="247"/>
    </location>
</feature>
<evidence type="ECO:0000256" key="4">
    <source>
        <dbReference type="ARBA" id="ARBA00022448"/>
    </source>
</evidence>
<evidence type="ECO:0000256" key="8">
    <source>
        <dbReference type="ARBA" id="ARBA00023242"/>
    </source>
</evidence>
<dbReference type="PANTHER" id="PTHR15952:SF11">
    <property type="entry name" value="EXPORTIN-T"/>
    <property type="match status" value="1"/>
</dbReference>
<evidence type="ECO:0000256" key="1">
    <source>
        <dbReference type="ARBA" id="ARBA00004496"/>
    </source>
</evidence>
<evidence type="ECO:0000256" key="6">
    <source>
        <dbReference type="ARBA" id="ARBA00022555"/>
    </source>
</evidence>
<dbReference type="Proteomes" id="UP000449547">
    <property type="component" value="Unassembled WGS sequence"/>
</dbReference>
<dbReference type="VEuPathDB" id="FungiDB:DIURU_004409"/>
<dbReference type="GO" id="GO:0071528">
    <property type="term" value="P:tRNA re-export from nucleus"/>
    <property type="evidence" value="ECO:0007669"/>
    <property type="project" value="UniProtKB-UniRule"/>
</dbReference>
<dbReference type="InterPro" id="IPR016024">
    <property type="entry name" value="ARM-type_fold"/>
</dbReference>
<dbReference type="OMA" id="HEMFLFG"/>
<protein>
    <recommendedName>
        <fullName evidence="3 9">Exportin-T</fullName>
    </recommendedName>
    <alternativeName>
        <fullName evidence="9">Exportin(tRNA)</fullName>
    </alternativeName>
    <alternativeName>
        <fullName evidence="9">tRNA exportin</fullName>
    </alternativeName>
</protein>
<evidence type="ECO:0000256" key="3">
    <source>
        <dbReference type="ARBA" id="ARBA00018928"/>
    </source>
</evidence>
<dbReference type="GO" id="GO:0005643">
    <property type="term" value="C:nuclear pore"/>
    <property type="evidence" value="ECO:0007669"/>
    <property type="project" value="TreeGrafter"/>
</dbReference>
<accession>A0A642UJU2</accession>
<comment type="similarity">
    <text evidence="2 9">Belongs to the exportin family.</text>
</comment>